<reference evidence="9 10" key="1">
    <citation type="submission" date="2016-09" db="EMBL/GenBank/DDBJ databases">
        <title>Extensive genetic diversity and differential bi-allelic expression allows diatom success in the polar Southern Ocean.</title>
        <authorList>
            <consortium name="DOE Joint Genome Institute"/>
            <person name="Mock T."/>
            <person name="Otillar R.P."/>
            <person name="Strauss J."/>
            <person name="Dupont C."/>
            <person name="Frickenhaus S."/>
            <person name="Maumus F."/>
            <person name="Mcmullan M."/>
            <person name="Sanges R."/>
            <person name="Schmutz J."/>
            <person name="Toseland A."/>
            <person name="Valas R."/>
            <person name="Veluchamy A."/>
            <person name="Ward B.J."/>
            <person name="Allen A."/>
            <person name="Barry K."/>
            <person name="Falciatore A."/>
            <person name="Ferrante M."/>
            <person name="Fortunato A.E."/>
            <person name="Gloeckner G."/>
            <person name="Gruber A."/>
            <person name="Hipkin R."/>
            <person name="Janech M."/>
            <person name="Kroth P."/>
            <person name="Leese F."/>
            <person name="Lindquist E."/>
            <person name="Lyon B.R."/>
            <person name="Martin J."/>
            <person name="Mayer C."/>
            <person name="Parker M."/>
            <person name="Quesneville H."/>
            <person name="Raymond J."/>
            <person name="Uhlig C."/>
            <person name="Valentin K.U."/>
            <person name="Worden A.Z."/>
            <person name="Armbrust E.V."/>
            <person name="Bowler C."/>
            <person name="Green B."/>
            <person name="Moulton V."/>
            <person name="Van Oosterhout C."/>
            <person name="Grigoriev I."/>
        </authorList>
    </citation>
    <scope>NUCLEOTIDE SEQUENCE [LARGE SCALE GENOMIC DNA]</scope>
    <source>
        <strain evidence="9 10">CCMP1102</strain>
    </source>
</reference>
<keyword evidence="3" id="KW-1003">Cell membrane</keyword>
<accession>A0A1E7F0D9</accession>
<dbReference type="KEGG" id="fcy:FRACYDRAFT_276761"/>
<dbReference type="GO" id="GO:0005254">
    <property type="term" value="F:chloride channel activity"/>
    <property type="evidence" value="ECO:0007669"/>
    <property type="project" value="InterPro"/>
</dbReference>
<evidence type="ECO:0000256" key="1">
    <source>
        <dbReference type="ARBA" id="ARBA00004651"/>
    </source>
</evidence>
<name>A0A1E7F0D9_9STRA</name>
<keyword evidence="10" id="KW-1185">Reference proteome</keyword>
<sequence length="431" mass="49277">MQRKAIRISSIFIALGYVDSNNFTIECTLFRCDTQDATMNISTNNVLLNTQLPDREFTRDIQQQDEDEDDNDEDEYKNYPFVQSLIETESIRTVTFMKAGSKQMKYPKSNAGWRITLLTCEGRALDRIVLPWFLVTLNSIIWTIVYEKSPTIKGMMVLQELPAKENLQGFLTIVLNTTMAFLLVFRLNRSATRFWMARQCWGVIVVRSRAIVSTVLVHGSHHPQQRDHVIRWVAAFSIASMNFVRGIKDIDPNCVAGILNEEELEDLCTAIHPPLYAADMIRVHMCELFSPDVDTTTNTEDEDVNDLRTKQLIAIEDQLNSMIDESGAMERIKGTPLPLVYVTHLRTWLMLFLLSMPYFWEASLGYATIPVVFLTAFALLGVEGAAEEVESPFRKDRTNHLDMDSFCLAVLSNILQQTKHDADRQTTKKVK</sequence>
<dbReference type="PANTHER" id="PTHR33281">
    <property type="entry name" value="UPF0187 PROTEIN YNEE"/>
    <property type="match status" value="1"/>
</dbReference>
<keyword evidence="4 8" id="KW-0812">Transmembrane</keyword>
<dbReference type="InterPro" id="IPR044669">
    <property type="entry name" value="YneE/VCCN1/2-like"/>
</dbReference>
<dbReference type="GO" id="GO:0005886">
    <property type="term" value="C:plasma membrane"/>
    <property type="evidence" value="ECO:0007669"/>
    <property type="project" value="UniProtKB-SubCell"/>
</dbReference>
<evidence type="ECO:0000256" key="3">
    <source>
        <dbReference type="ARBA" id="ARBA00022475"/>
    </source>
</evidence>
<protein>
    <submittedName>
        <fullName evidence="9">Uncharacterized protein</fullName>
    </submittedName>
</protein>
<feature type="transmembrane region" description="Helical" evidence="8">
    <location>
        <begin position="339"/>
        <end position="360"/>
    </location>
</feature>
<dbReference type="EMBL" id="KV784366">
    <property type="protein sequence ID" value="OEU11720.1"/>
    <property type="molecule type" value="Genomic_DNA"/>
</dbReference>
<dbReference type="AlphaFoldDB" id="A0A1E7F0D9"/>
<dbReference type="InParanoid" id="A0A1E7F0D9"/>
<keyword evidence="7 8" id="KW-0472">Membrane</keyword>
<feature type="transmembrane region" description="Helical" evidence="8">
    <location>
        <begin position="166"/>
        <end position="185"/>
    </location>
</feature>
<organism evidence="9 10">
    <name type="scientific">Fragilariopsis cylindrus CCMP1102</name>
    <dbReference type="NCBI Taxonomy" id="635003"/>
    <lineage>
        <taxon>Eukaryota</taxon>
        <taxon>Sar</taxon>
        <taxon>Stramenopiles</taxon>
        <taxon>Ochrophyta</taxon>
        <taxon>Bacillariophyta</taxon>
        <taxon>Bacillariophyceae</taxon>
        <taxon>Bacillariophycidae</taxon>
        <taxon>Bacillariales</taxon>
        <taxon>Bacillariaceae</taxon>
        <taxon>Fragilariopsis</taxon>
    </lineage>
</organism>
<evidence type="ECO:0000313" key="10">
    <source>
        <dbReference type="Proteomes" id="UP000095751"/>
    </source>
</evidence>
<keyword evidence="6" id="KW-0406">Ion transport</keyword>
<dbReference type="Proteomes" id="UP000095751">
    <property type="component" value="Unassembled WGS sequence"/>
</dbReference>
<dbReference type="OrthoDB" id="1368at2759"/>
<keyword evidence="2" id="KW-0813">Transport</keyword>
<evidence type="ECO:0000313" key="9">
    <source>
        <dbReference type="EMBL" id="OEU11720.1"/>
    </source>
</evidence>
<evidence type="ECO:0000256" key="7">
    <source>
        <dbReference type="ARBA" id="ARBA00023136"/>
    </source>
</evidence>
<gene>
    <name evidence="9" type="ORF">FRACYDRAFT_276761</name>
</gene>
<feature type="transmembrane region" description="Helical" evidence="8">
    <location>
        <begin position="128"/>
        <end position="146"/>
    </location>
</feature>
<evidence type="ECO:0000256" key="4">
    <source>
        <dbReference type="ARBA" id="ARBA00022692"/>
    </source>
</evidence>
<proteinExistence type="predicted"/>
<feature type="transmembrane region" description="Helical" evidence="8">
    <location>
        <begin position="366"/>
        <end position="386"/>
    </location>
</feature>
<evidence type="ECO:0000256" key="5">
    <source>
        <dbReference type="ARBA" id="ARBA00022989"/>
    </source>
</evidence>
<evidence type="ECO:0000256" key="2">
    <source>
        <dbReference type="ARBA" id="ARBA00022448"/>
    </source>
</evidence>
<comment type="subcellular location">
    <subcellularLocation>
        <location evidence="1">Cell membrane</location>
        <topology evidence="1">Multi-pass membrane protein</topology>
    </subcellularLocation>
</comment>
<dbReference type="PANTHER" id="PTHR33281:SF19">
    <property type="entry name" value="VOLTAGE-DEPENDENT ANION CHANNEL-FORMING PROTEIN YNEE"/>
    <property type="match status" value="1"/>
</dbReference>
<dbReference type="Pfam" id="PF25539">
    <property type="entry name" value="Bestrophin_2"/>
    <property type="match status" value="1"/>
</dbReference>
<keyword evidence="5 8" id="KW-1133">Transmembrane helix</keyword>
<evidence type="ECO:0000256" key="8">
    <source>
        <dbReference type="SAM" id="Phobius"/>
    </source>
</evidence>
<evidence type="ECO:0000256" key="6">
    <source>
        <dbReference type="ARBA" id="ARBA00023065"/>
    </source>
</evidence>